<dbReference type="GO" id="GO:0006631">
    <property type="term" value="P:fatty acid metabolic process"/>
    <property type="evidence" value="ECO:0007669"/>
    <property type="project" value="TreeGrafter"/>
</dbReference>
<dbReference type="RefSeq" id="WP_025349537.1">
    <property type="nucleotide sequence ID" value="NZ_CP006850.1"/>
</dbReference>
<accession>W5TGH7</accession>
<dbReference type="InterPro" id="IPR025110">
    <property type="entry name" value="AMP-bd_C"/>
</dbReference>
<feature type="domain" description="AMP-binding enzyme C-terminal" evidence="4">
    <location>
        <begin position="446"/>
        <end position="521"/>
    </location>
</feature>
<dbReference type="Pfam" id="PF00501">
    <property type="entry name" value="AMP-binding"/>
    <property type="match status" value="1"/>
</dbReference>
<dbReference type="NCBIfam" id="NF005863">
    <property type="entry name" value="PRK07798.1"/>
    <property type="match status" value="1"/>
</dbReference>
<dbReference type="OrthoDB" id="3443462at2"/>
<feature type="domain" description="AMP-dependent synthetase/ligase" evidence="3">
    <location>
        <begin position="10"/>
        <end position="343"/>
    </location>
</feature>
<evidence type="ECO:0000313" key="6">
    <source>
        <dbReference type="Proteomes" id="UP000019150"/>
    </source>
</evidence>
<organism evidence="5 6">
    <name type="scientific">Nocardia nova SH22a</name>
    <dbReference type="NCBI Taxonomy" id="1415166"/>
    <lineage>
        <taxon>Bacteria</taxon>
        <taxon>Bacillati</taxon>
        <taxon>Actinomycetota</taxon>
        <taxon>Actinomycetes</taxon>
        <taxon>Mycobacteriales</taxon>
        <taxon>Nocardiaceae</taxon>
        <taxon>Nocardia</taxon>
    </lineage>
</organism>
<keyword evidence="2 5" id="KW-0436">Ligase</keyword>
<dbReference type="STRING" id="1415166.NONO_c33060"/>
<sequence length="548" mass="58804">MTEWSIGAVFDAVAAAVPDRTMTICGDRRRSFGAAAERTRRFANFLARRGFGAHTPRARLPRWECGQDRVALLMHNNEYLDVMLGCLKARVIPVNVNPHYTAAEVRDLLAYLRPRGIVYDRGFGPVVAEARPDGVELLISVEDGSGATELADAVTVEDAVSQGDADTVIETSPDDLVILCTGGTTGRPKGVLWRQGDMYVSSMNGADHESADPLRELAKMTGHVWFAASPLSHAAGIWTAFAGLLAGQTILLYDDRIGFDPHLALATAERERAALMTIVGDAYAGPLVRALREHSYDLSALLAIGTGGAATNPVHKHELLERIPHAYVVEGYGSSETGGMGFGRSTRGAEVEAFAPMPGGTAVSHDRTRFLTPGGTEVGWAARTGRVPLGYLDDREATERTFPEIDGVRMAIPGDRATLDADGNLRLLGRDALVVNTGGEKVFVEEVEEVLRAQPGIGDALVVGRPSPRWGQEVVALVCAAQADPPGEADLRAACRTRLAGFKVPKAIFFVPEIRRMGNGKPDYRWAARQAEYGVAEDTPGLSRDIGA</sequence>
<dbReference type="InterPro" id="IPR020845">
    <property type="entry name" value="AMP-binding_CS"/>
</dbReference>
<evidence type="ECO:0000259" key="3">
    <source>
        <dbReference type="Pfam" id="PF00501"/>
    </source>
</evidence>
<dbReference type="GO" id="GO:0031956">
    <property type="term" value="F:medium-chain fatty acid-CoA ligase activity"/>
    <property type="evidence" value="ECO:0007669"/>
    <property type="project" value="TreeGrafter"/>
</dbReference>
<evidence type="ECO:0000313" key="5">
    <source>
        <dbReference type="EMBL" id="AHH18093.1"/>
    </source>
</evidence>
<dbReference type="SUPFAM" id="SSF56801">
    <property type="entry name" value="Acetyl-CoA synthetase-like"/>
    <property type="match status" value="1"/>
</dbReference>
<comment type="similarity">
    <text evidence="1">Belongs to the ATP-dependent AMP-binding enzyme family.</text>
</comment>
<dbReference type="eggNOG" id="COG0318">
    <property type="taxonomic scope" value="Bacteria"/>
</dbReference>
<dbReference type="HOGENOM" id="CLU_000022_59_0_11"/>
<evidence type="ECO:0000256" key="2">
    <source>
        <dbReference type="ARBA" id="ARBA00022598"/>
    </source>
</evidence>
<dbReference type="Gene3D" id="3.40.50.12780">
    <property type="entry name" value="N-terminal domain of ligase-like"/>
    <property type="match status" value="1"/>
</dbReference>
<dbReference type="AlphaFoldDB" id="W5TGH7"/>
<evidence type="ECO:0000256" key="1">
    <source>
        <dbReference type="ARBA" id="ARBA00006432"/>
    </source>
</evidence>
<dbReference type="PANTHER" id="PTHR43201">
    <property type="entry name" value="ACYL-COA SYNTHETASE"/>
    <property type="match status" value="1"/>
</dbReference>
<dbReference type="InterPro" id="IPR042099">
    <property type="entry name" value="ANL_N_sf"/>
</dbReference>
<keyword evidence="6" id="KW-1185">Reference proteome</keyword>
<protein>
    <submittedName>
        <fullName evidence="5">Putative fatty-acid--CoA ligase</fullName>
    </submittedName>
</protein>
<name>W5TGH7_9NOCA</name>
<dbReference type="Proteomes" id="UP000019150">
    <property type="component" value="Chromosome"/>
</dbReference>
<dbReference type="InterPro" id="IPR000873">
    <property type="entry name" value="AMP-dep_synth/lig_dom"/>
</dbReference>
<dbReference type="PATRIC" id="fig|1415166.3.peg.3393"/>
<dbReference type="PANTHER" id="PTHR43201:SF5">
    <property type="entry name" value="MEDIUM-CHAIN ACYL-COA LIGASE ACSF2, MITOCHONDRIAL"/>
    <property type="match status" value="1"/>
</dbReference>
<dbReference type="InterPro" id="IPR045851">
    <property type="entry name" value="AMP-bd_C_sf"/>
</dbReference>
<dbReference type="Gene3D" id="3.30.300.30">
    <property type="match status" value="1"/>
</dbReference>
<reference evidence="5 6" key="1">
    <citation type="journal article" date="2014" name="Appl. Environ. Microbiol.">
        <title>Insights into the Microbial Degradation of Rubber and Gutta-Percha by Analysis of the Complete Genome of Nocardia nova SH22a.</title>
        <authorList>
            <person name="Luo Q."/>
            <person name="Hiessl S."/>
            <person name="Poehlein A."/>
            <person name="Daniel R."/>
            <person name="Steinbuchel A."/>
        </authorList>
    </citation>
    <scope>NUCLEOTIDE SEQUENCE [LARGE SCALE GENOMIC DNA]</scope>
    <source>
        <strain evidence="5">SH22a</strain>
    </source>
</reference>
<evidence type="ECO:0000259" key="4">
    <source>
        <dbReference type="Pfam" id="PF13193"/>
    </source>
</evidence>
<gene>
    <name evidence="5" type="ORF">NONO_c33060</name>
</gene>
<dbReference type="KEGG" id="nno:NONO_c33060"/>
<dbReference type="PROSITE" id="PS00455">
    <property type="entry name" value="AMP_BINDING"/>
    <property type="match status" value="1"/>
</dbReference>
<proteinExistence type="inferred from homology"/>
<dbReference type="Pfam" id="PF13193">
    <property type="entry name" value="AMP-binding_C"/>
    <property type="match status" value="1"/>
</dbReference>
<dbReference type="EMBL" id="CP006850">
    <property type="protein sequence ID" value="AHH18093.1"/>
    <property type="molecule type" value="Genomic_DNA"/>
</dbReference>